<dbReference type="EMBL" id="BGPR01007158">
    <property type="protein sequence ID" value="GBN24720.1"/>
    <property type="molecule type" value="Genomic_DNA"/>
</dbReference>
<protein>
    <submittedName>
        <fullName evidence="2">Uncharacterized protein</fullName>
    </submittedName>
</protein>
<feature type="compositionally biased region" description="Polar residues" evidence="1">
    <location>
        <begin position="1"/>
        <end position="11"/>
    </location>
</feature>
<sequence>MSCVQFETNAPSRKEAITAPSKTSLQANFPVIERRRRLLNPNLNEWANLRRHRQISPDTQPNRTRKKPSQLLPRPHYRQSPR</sequence>
<comment type="caution">
    <text evidence="2">The sequence shown here is derived from an EMBL/GenBank/DDBJ whole genome shotgun (WGS) entry which is preliminary data.</text>
</comment>
<keyword evidence="3" id="KW-1185">Reference proteome</keyword>
<dbReference type="Proteomes" id="UP000499080">
    <property type="component" value="Unassembled WGS sequence"/>
</dbReference>
<evidence type="ECO:0000256" key="1">
    <source>
        <dbReference type="SAM" id="MobiDB-lite"/>
    </source>
</evidence>
<feature type="region of interest" description="Disordered" evidence="1">
    <location>
        <begin position="1"/>
        <end position="21"/>
    </location>
</feature>
<reference evidence="2 3" key="1">
    <citation type="journal article" date="2019" name="Sci. Rep.">
        <title>Orb-weaving spider Araneus ventricosus genome elucidates the spidroin gene catalogue.</title>
        <authorList>
            <person name="Kono N."/>
            <person name="Nakamura H."/>
            <person name="Ohtoshi R."/>
            <person name="Moran D.A.P."/>
            <person name="Shinohara A."/>
            <person name="Yoshida Y."/>
            <person name="Fujiwara M."/>
            <person name="Mori M."/>
            <person name="Tomita M."/>
            <person name="Arakawa K."/>
        </authorList>
    </citation>
    <scope>NUCLEOTIDE SEQUENCE [LARGE SCALE GENOMIC DNA]</scope>
</reference>
<name>A0A4Y2ME83_ARAVE</name>
<evidence type="ECO:0000313" key="3">
    <source>
        <dbReference type="Proteomes" id="UP000499080"/>
    </source>
</evidence>
<organism evidence="2 3">
    <name type="scientific">Araneus ventricosus</name>
    <name type="common">Orbweaver spider</name>
    <name type="synonym">Epeira ventricosa</name>
    <dbReference type="NCBI Taxonomy" id="182803"/>
    <lineage>
        <taxon>Eukaryota</taxon>
        <taxon>Metazoa</taxon>
        <taxon>Ecdysozoa</taxon>
        <taxon>Arthropoda</taxon>
        <taxon>Chelicerata</taxon>
        <taxon>Arachnida</taxon>
        <taxon>Araneae</taxon>
        <taxon>Araneomorphae</taxon>
        <taxon>Entelegynae</taxon>
        <taxon>Araneoidea</taxon>
        <taxon>Araneidae</taxon>
        <taxon>Araneus</taxon>
    </lineage>
</organism>
<evidence type="ECO:0000313" key="2">
    <source>
        <dbReference type="EMBL" id="GBN24720.1"/>
    </source>
</evidence>
<feature type="region of interest" description="Disordered" evidence="1">
    <location>
        <begin position="49"/>
        <end position="82"/>
    </location>
</feature>
<dbReference type="AlphaFoldDB" id="A0A4Y2ME83"/>
<proteinExistence type="predicted"/>
<gene>
    <name evidence="2" type="ORF">AVEN_206910_1</name>
</gene>
<accession>A0A4Y2ME83</accession>